<organism evidence="1 2">
    <name type="scientific">Racocetra fulgida</name>
    <dbReference type="NCBI Taxonomy" id="60492"/>
    <lineage>
        <taxon>Eukaryota</taxon>
        <taxon>Fungi</taxon>
        <taxon>Fungi incertae sedis</taxon>
        <taxon>Mucoromycota</taxon>
        <taxon>Glomeromycotina</taxon>
        <taxon>Glomeromycetes</taxon>
        <taxon>Diversisporales</taxon>
        <taxon>Gigasporaceae</taxon>
        <taxon>Racocetra</taxon>
    </lineage>
</organism>
<sequence length="141" mass="16173">SDKALQQLYRLCPDLNDQSVWFFLTLKKSAEGRILYEKSEKCAYVYDVITQKRFSSFSAWIKALNGKHFFKGKKSALATIFLKSNCNEANIGQIINRENYTSYFKSTEIITLPSIKDILTTMIRDDAEFASITLVESEGFL</sequence>
<keyword evidence="2" id="KW-1185">Reference proteome</keyword>
<proteinExistence type="predicted"/>
<evidence type="ECO:0000313" key="2">
    <source>
        <dbReference type="Proteomes" id="UP000789396"/>
    </source>
</evidence>
<gene>
    <name evidence="1" type="ORF">RFULGI_LOCUS12367</name>
</gene>
<name>A0A9N9IG69_9GLOM</name>
<feature type="non-terminal residue" evidence="1">
    <location>
        <position position="141"/>
    </location>
</feature>
<accession>A0A9N9IG69</accession>
<comment type="caution">
    <text evidence="1">The sequence shown here is derived from an EMBL/GenBank/DDBJ whole genome shotgun (WGS) entry which is preliminary data.</text>
</comment>
<dbReference type="EMBL" id="CAJVPZ010029426">
    <property type="protein sequence ID" value="CAG8734185.1"/>
    <property type="molecule type" value="Genomic_DNA"/>
</dbReference>
<feature type="non-terminal residue" evidence="1">
    <location>
        <position position="1"/>
    </location>
</feature>
<dbReference type="OrthoDB" id="2444511at2759"/>
<reference evidence="1" key="1">
    <citation type="submission" date="2021-06" db="EMBL/GenBank/DDBJ databases">
        <authorList>
            <person name="Kallberg Y."/>
            <person name="Tangrot J."/>
            <person name="Rosling A."/>
        </authorList>
    </citation>
    <scope>NUCLEOTIDE SEQUENCE</scope>
    <source>
        <strain evidence="1">IN212</strain>
    </source>
</reference>
<dbReference type="AlphaFoldDB" id="A0A9N9IG69"/>
<evidence type="ECO:0000313" key="1">
    <source>
        <dbReference type="EMBL" id="CAG8734185.1"/>
    </source>
</evidence>
<dbReference type="Proteomes" id="UP000789396">
    <property type="component" value="Unassembled WGS sequence"/>
</dbReference>
<protein>
    <submittedName>
        <fullName evidence="1">6060_t:CDS:1</fullName>
    </submittedName>
</protein>